<accession>A0A822XPW4</accession>
<feature type="transmembrane region" description="Helical" evidence="1">
    <location>
        <begin position="20"/>
        <end position="42"/>
    </location>
</feature>
<feature type="transmembrane region" description="Helical" evidence="1">
    <location>
        <begin position="189"/>
        <end position="215"/>
    </location>
</feature>
<dbReference type="PANTHER" id="PTHR33133">
    <property type="entry name" value="OS08G0107100 PROTEIN-RELATED"/>
    <property type="match status" value="1"/>
</dbReference>
<organism evidence="2 3">
    <name type="scientific">Nelumbo nucifera</name>
    <name type="common">Sacred lotus</name>
    <dbReference type="NCBI Taxonomy" id="4432"/>
    <lineage>
        <taxon>Eukaryota</taxon>
        <taxon>Viridiplantae</taxon>
        <taxon>Streptophyta</taxon>
        <taxon>Embryophyta</taxon>
        <taxon>Tracheophyta</taxon>
        <taxon>Spermatophyta</taxon>
        <taxon>Magnoliopsida</taxon>
        <taxon>Proteales</taxon>
        <taxon>Nelumbonaceae</taxon>
        <taxon>Nelumbo</taxon>
    </lineage>
</organism>
<gene>
    <name evidence="2" type="ORF">HUJ06_022592</name>
</gene>
<keyword evidence="1" id="KW-0472">Membrane</keyword>
<keyword evidence="1" id="KW-1133">Transmembrane helix</keyword>
<feature type="transmembrane region" description="Helical" evidence="1">
    <location>
        <begin position="99"/>
        <end position="132"/>
    </location>
</feature>
<dbReference type="PANTHER" id="PTHR33133:SF1">
    <property type="entry name" value="EXPRESSED PROTEIN-RELATED"/>
    <property type="match status" value="1"/>
</dbReference>
<dbReference type="AlphaFoldDB" id="A0A822XPW4"/>
<protein>
    <submittedName>
        <fullName evidence="2">Uncharacterized protein</fullName>
    </submittedName>
</protein>
<name>A0A822XPW4_NELNU</name>
<sequence>MGKIRSDIGNFMVTEGILIAALWLLFFFSTVATIYASAVTYSGRDLTLKELISRIRATWKSPAITLFYASLINLGCTLLALPSYGLLAMVAIGGSSGWIASAVFGSMVSLVFLCITIYVSLVTTVSLVLSVLEDGCYGMKAIGRAEGLIKGRRLQGVLLIVLCSLVLIPISGFQGFIMGRMAFTEAIRLSIAILLNGISFLVKIFGLTVFTVFYYQCNVSLAEEIDVEQGKGYIKIPNTEV</sequence>
<evidence type="ECO:0000313" key="3">
    <source>
        <dbReference type="Proteomes" id="UP000607653"/>
    </source>
</evidence>
<keyword evidence="3" id="KW-1185">Reference proteome</keyword>
<dbReference type="Proteomes" id="UP000607653">
    <property type="component" value="Unassembled WGS sequence"/>
</dbReference>
<proteinExistence type="predicted"/>
<comment type="caution">
    <text evidence="2">The sequence shown here is derived from an EMBL/GenBank/DDBJ whole genome shotgun (WGS) entry which is preliminary data.</text>
</comment>
<feature type="transmembrane region" description="Helical" evidence="1">
    <location>
        <begin position="153"/>
        <end position="177"/>
    </location>
</feature>
<reference evidence="2 3" key="1">
    <citation type="journal article" date="2020" name="Mol. Biol. Evol.">
        <title>Distinct Expression and Methylation Patterns for Genes with Different Fates following a Single Whole-Genome Duplication in Flowering Plants.</title>
        <authorList>
            <person name="Shi T."/>
            <person name="Rahmani R.S."/>
            <person name="Gugger P.F."/>
            <person name="Wang M."/>
            <person name="Li H."/>
            <person name="Zhang Y."/>
            <person name="Li Z."/>
            <person name="Wang Q."/>
            <person name="Van de Peer Y."/>
            <person name="Marchal K."/>
            <person name="Chen J."/>
        </authorList>
    </citation>
    <scope>NUCLEOTIDE SEQUENCE [LARGE SCALE GENOMIC DNA]</scope>
    <source>
        <tissue evidence="2">Leaf</tissue>
    </source>
</reference>
<keyword evidence="1" id="KW-0812">Transmembrane</keyword>
<feature type="transmembrane region" description="Helical" evidence="1">
    <location>
        <begin position="63"/>
        <end position="87"/>
    </location>
</feature>
<dbReference type="EMBL" id="DUZY01000001">
    <property type="protein sequence ID" value="DAD21129.1"/>
    <property type="molecule type" value="Genomic_DNA"/>
</dbReference>
<evidence type="ECO:0000313" key="2">
    <source>
        <dbReference type="EMBL" id="DAD21129.1"/>
    </source>
</evidence>
<evidence type="ECO:0000256" key="1">
    <source>
        <dbReference type="SAM" id="Phobius"/>
    </source>
</evidence>